<dbReference type="AlphaFoldDB" id="A0A926NVR6"/>
<gene>
    <name evidence="1" type="ORF">IDJ76_17650</name>
</gene>
<dbReference type="RefSeq" id="WP_191165052.1">
    <property type="nucleotide sequence ID" value="NZ_JACWMX010000008.1"/>
</dbReference>
<dbReference type="Proteomes" id="UP000619078">
    <property type="component" value="Unassembled WGS sequence"/>
</dbReference>
<evidence type="ECO:0000313" key="1">
    <source>
        <dbReference type="EMBL" id="MBD1394935.1"/>
    </source>
</evidence>
<organism evidence="1 2">
    <name type="scientific">Mucilaginibacter glaciei</name>
    <dbReference type="NCBI Taxonomy" id="2772109"/>
    <lineage>
        <taxon>Bacteria</taxon>
        <taxon>Pseudomonadati</taxon>
        <taxon>Bacteroidota</taxon>
        <taxon>Sphingobacteriia</taxon>
        <taxon>Sphingobacteriales</taxon>
        <taxon>Sphingobacteriaceae</taxon>
        <taxon>Mucilaginibacter</taxon>
    </lineage>
</organism>
<dbReference type="EMBL" id="JACWMX010000008">
    <property type="protein sequence ID" value="MBD1394935.1"/>
    <property type="molecule type" value="Genomic_DNA"/>
</dbReference>
<name>A0A926NVR6_9SPHI</name>
<sequence length="78" mass="9116">MDDETYLKCFIEFAEKGLFAFDKTMLNNFSDTDFHLVAIPTNPLTIEDLPIDIHKILIKTHFKQPINLDFDLRQLGMI</sequence>
<comment type="caution">
    <text evidence="1">The sequence shown here is derived from an EMBL/GenBank/DDBJ whole genome shotgun (WGS) entry which is preliminary data.</text>
</comment>
<evidence type="ECO:0000313" key="2">
    <source>
        <dbReference type="Proteomes" id="UP000619078"/>
    </source>
</evidence>
<accession>A0A926NVR6</accession>
<protein>
    <submittedName>
        <fullName evidence="1">Uncharacterized protein</fullName>
    </submittedName>
</protein>
<proteinExistence type="predicted"/>
<keyword evidence="2" id="KW-1185">Reference proteome</keyword>
<reference evidence="1" key="1">
    <citation type="submission" date="2020-09" db="EMBL/GenBank/DDBJ databases">
        <title>Novel species of Mucilaginibacter isolated from a glacier on the Tibetan Plateau.</title>
        <authorList>
            <person name="Liu Q."/>
            <person name="Xin Y.-H."/>
        </authorList>
    </citation>
    <scope>NUCLEOTIDE SEQUENCE</scope>
    <source>
        <strain evidence="1">ZB1P21</strain>
    </source>
</reference>